<feature type="transmembrane region" description="Helical" evidence="7">
    <location>
        <begin position="209"/>
        <end position="229"/>
    </location>
</feature>
<keyword evidence="5 7" id="KW-0472">Membrane</keyword>
<feature type="transmembrane region" description="Helical" evidence="7">
    <location>
        <begin position="383"/>
        <end position="403"/>
    </location>
</feature>
<evidence type="ECO:0000256" key="1">
    <source>
        <dbReference type="ARBA" id="ARBA00004651"/>
    </source>
</evidence>
<feature type="transmembrane region" description="Helical" evidence="7">
    <location>
        <begin position="360"/>
        <end position="377"/>
    </location>
</feature>
<feature type="transmembrane region" description="Helical" evidence="7">
    <location>
        <begin position="292"/>
        <end position="310"/>
    </location>
</feature>
<feature type="transmembrane region" description="Helical" evidence="7">
    <location>
        <begin position="39"/>
        <end position="57"/>
    </location>
</feature>
<proteinExistence type="predicted"/>
<dbReference type="EMBL" id="LT603726">
    <property type="protein sequence ID" value="SCA96193.1"/>
    <property type="molecule type" value="Genomic_DNA"/>
</dbReference>
<keyword evidence="2" id="KW-1003">Cell membrane</keyword>
<reference evidence="8" key="1">
    <citation type="submission" date="2016-07" db="EMBL/GenBank/DDBJ databases">
        <authorList>
            <person name="Informatics P."/>
        </authorList>
    </citation>
    <scope>NUCLEOTIDE SEQUENCE</scope>
    <source>
        <strain evidence="8">262</strain>
    </source>
</reference>
<feature type="transmembrane region" description="Helical" evidence="7">
    <location>
        <begin position="144"/>
        <end position="165"/>
    </location>
</feature>
<dbReference type="PANTHER" id="PTHR30250:SF11">
    <property type="entry name" value="O-ANTIGEN TRANSPORTER-RELATED"/>
    <property type="match status" value="1"/>
</dbReference>
<feature type="transmembrane region" description="Helical" evidence="7">
    <location>
        <begin position="111"/>
        <end position="132"/>
    </location>
</feature>
<dbReference type="InterPro" id="IPR050833">
    <property type="entry name" value="Poly_Biosynth_Transport"/>
</dbReference>
<gene>
    <name evidence="8" type="primary">wzx</name>
    <name evidence="8" type="synonym">KL159_00009</name>
</gene>
<keyword evidence="4 7" id="KW-1133">Transmembrane helix</keyword>
<feature type="transmembrane region" description="Helical" evidence="7">
    <location>
        <begin position="7"/>
        <end position="27"/>
    </location>
</feature>
<dbReference type="PANTHER" id="PTHR30250">
    <property type="entry name" value="PST FAMILY PREDICTED COLANIC ACID TRANSPORTER"/>
    <property type="match status" value="1"/>
</dbReference>
<evidence type="ECO:0000256" key="4">
    <source>
        <dbReference type="ARBA" id="ARBA00022989"/>
    </source>
</evidence>
<feature type="transmembrane region" description="Helical" evidence="7">
    <location>
        <begin position="330"/>
        <end position="348"/>
    </location>
</feature>
<comment type="subcellular location">
    <subcellularLocation>
        <location evidence="1">Cell membrane</location>
        <topology evidence="1">Multi-pass membrane protein</topology>
    </subcellularLocation>
</comment>
<evidence type="ECO:0000313" key="8">
    <source>
        <dbReference type="EMBL" id="SCA96193.1"/>
    </source>
</evidence>
<dbReference type="AlphaFoldDB" id="A0A1C3T1P5"/>
<dbReference type="GO" id="GO:0005886">
    <property type="term" value="C:plasma membrane"/>
    <property type="evidence" value="ECO:0007669"/>
    <property type="project" value="UniProtKB-SubCell"/>
</dbReference>
<feature type="transmembrane region" description="Helical" evidence="7">
    <location>
        <begin position="244"/>
        <end position="271"/>
    </location>
</feature>
<name>A0A1C3T1P5_KLEPN</name>
<keyword evidence="3 7" id="KW-0812">Transmembrane</keyword>
<accession>A0A1C3T1P5</accession>
<organism evidence="8">
    <name type="scientific">Klebsiella pneumoniae</name>
    <dbReference type="NCBI Taxonomy" id="573"/>
    <lineage>
        <taxon>Bacteria</taxon>
        <taxon>Pseudomonadati</taxon>
        <taxon>Pseudomonadota</taxon>
        <taxon>Gammaproteobacteria</taxon>
        <taxon>Enterobacterales</taxon>
        <taxon>Enterobacteriaceae</taxon>
        <taxon>Klebsiella/Raoultella group</taxon>
        <taxon>Klebsiella</taxon>
        <taxon>Klebsiella pneumoniae complex</taxon>
    </lineage>
</organism>
<protein>
    <recommendedName>
        <fullName evidence="6">Putative O-antigen transporter</fullName>
    </recommendedName>
</protein>
<feature type="transmembrane region" description="Helical" evidence="7">
    <location>
        <begin position="171"/>
        <end position="189"/>
    </location>
</feature>
<evidence type="ECO:0000256" key="6">
    <source>
        <dbReference type="ARBA" id="ARBA00049738"/>
    </source>
</evidence>
<evidence type="ECO:0000256" key="2">
    <source>
        <dbReference type="ARBA" id="ARBA00022475"/>
    </source>
</evidence>
<feature type="transmembrane region" description="Helical" evidence="7">
    <location>
        <begin position="78"/>
        <end position="99"/>
    </location>
</feature>
<reference evidence="8" key="2">
    <citation type="submission" date="2016-08" db="EMBL/GenBank/DDBJ databases">
        <title>Klebsiella loci capsule.</title>
        <authorList>
            <person name="Holt K.E."/>
            <person name="Thomson N.R."/>
        </authorList>
    </citation>
    <scope>NUCLEOTIDE SEQUENCE</scope>
    <source>
        <strain evidence="8">262</strain>
    </source>
</reference>
<evidence type="ECO:0000256" key="3">
    <source>
        <dbReference type="ARBA" id="ARBA00022692"/>
    </source>
</evidence>
<sequence length="416" mass="47449">MSFLKNVSWMGSGTIISVCISALSVPILLKAFNITEVSYFLWLWTLIGIMNLADMGVSRGVSKYISAFHKKKIILKYAFFYVLIIFTLVVAISFILLFLTKYEPWLKLPDFVKISSLLIVFFGFLSFPLAGFVEGSGGFQYISIAKNLCTIFSYSLPILYLKLGFDIEKTIYSSVVLSRLLLCLLLSFFTCFHVKKIDGDEGDVKFKNFYSFCLSVGVASSLGIIFLYWDRFLAVSVLSHNLSVYYIAFSELVIKGYAIPGIIVGVVFQYFSSGKYKKNYVKLAILMRPRTAVMFSCGISIIAVFIYYLLHNKFNDILFHNINVGDLSVAMYIIVFFSVLNCFSMVITTIGQALDNHKKILYYQIFMLPFFTTFSYLTAIQGYFTLSLVIWFFRIPVVLYLTLTVNYSKIAYKDDL</sequence>
<evidence type="ECO:0000256" key="5">
    <source>
        <dbReference type="ARBA" id="ARBA00023136"/>
    </source>
</evidence>
<evidence type="ECO:0000256" key="7">
    <source>
        <dbReference type="SAM" id="Phobius"/>
    </source>
</evidence>